<organism evidence="3 4">
    <name type="scientific">Butyrivibrio fibrisolvens</name>
    <dbReference type="NCBI Taxonomy" id="831"/>
    <lineage>
        <taxon>Bacteria</taxon>
        <taxon>Bacillati</taxon>
        <taxon>Bacillota</taxon>
        <taxon>Clostridia</taxon>
        <taxon>Lachnospirales</taxon>
        <taxon>Lachnospiraceae</taxon>
        <taxon>Butyrivibrio</taxon>
    </lineage>
</organism>
<dbReference type="EMBL" id="FOGJ01000018">
    <property type="protein sequence ID" value="SES08711.1"/>
    <property type="molecule type" value="Genomic_DNA"/>
</dbReference>
<sequence length="227" mass="24889">MSSKIELLIDEIEAYINSCTKVPFSNTDVRVNKEEINELIHELRSKTPDEIKRYQKIVSNKEAILNDARAKAQQLIENAQAQTNELINEHEIMRQAYEQANQVVSSAAKQAQELLDRATVEANNMKASAVQYTDTLLSEVEAILQGSIDSTNRHYEGLLTDLTNYAEMVKSNRAELAPPVAAQPAPSQEAVYADPSANGTPADASAPLEDFDADMPNMDAPVGDAGI</sequence>
<evidence type="ECO:0000256" key="1">
    <source>
        <dbReference type="SAM" id="Coils"/>
    </source>
</evidence>
<dbReference type="RefSeq" id="WP_051212488.1">
    <property type="nucleotide sequence ID" value="NZ_FOGJ01000018.1"/>
</dbReference>
<feature type="compositionally biased region" description="Low complexity" evidence="2">
    <location>
        <begin position="177"/>
        <end position="191"/>
    </location>
</feature>
<accession>A0A1H9UHJ3</accession>
<dbReference type="OrthoDB" id="1770989at2"/>
<feature type="coiled-coil region" evidence="1">
    <location>
        <begin position="51"/>
        <end position="128"/>
    </location>
</feature>
<evidence type="ECO:0000256" key="2">
    <source>
        <dbReference type="SAM" id="MobiDB-lite"/>
    </source>
</evidence>
<proteinExistence type="predicted"/>
<gene>
    <name evidence="3" type="ORF">SAMN04487884_11889</name>
</gene>
<keyword evidence="1" id="KW-0175">Coiled coil</keyword>
<dbReference type="Proteomes" id="UP000182584">
    <property type="component" value="Unassembled WGS sequence"/>
</dbReference>
<name>A0A1H9UHJ3_BUTFI</name>
<reference evidence="3 4" key="1">
    <citation type="submission" date="2016-10" db="EMBL/GenBank/DDBJ databases">
        <authorList>
            <person name="de Groot N.N."/>
        </authorList>
    </citation>
    <scope>NUCLEOTIDE SEQUENCE [LARGE SCALE GENOMIC DNA]</scope>
    <source>
        <strain evidence="3 4">AR40</strain>
    </source>
</reference>
<dbReference type="AlphaFoldDB" id="A0A1H9UHJ3"/>
<evidence type="ECO:0008006" key="5">
    <source>
        <dbReference type="Google" id="ProtNLM"/>
    </source>
</evidence>
<evidence type="ECO:0000313" key="4">
    <source>
        <dbReference type="Proteomes" id="UP000182584"/>
    </source>
</evidence>
<feature type="region of interest" description="Disordered" evidence="2">
    <location>
        <begin position="177"/>
        <end position="227"/>
    </location>
</feature>
<dbReference type="eggNOG" id="COG0711">
    <property type="taxonomic scope" value="Bacteria"/>
</dbReference>
<evidence type="ECO:0000313" key="3">
    <source>
        <dbReference type="EMBL" id="SES08711.1"/>
    </source>
</evidence>
<protein>
    <recommendedName>
        <fullName evidence="5">ATPase</fullName>
    </recommendedName>
</protein>